<dbReference type="AlphaFoldDB" id="A0A451D222"/>
<gene>
    <name evidence="3" type="primary">ibaG</name>
    <name evidence="3" type="ORF">ERCICUMA2628_210</name>
</gene>
<evidence type="ECO:0000313" key="4">
    <source>
        <dbReference type="Proteomes" id="UP000294412"/>
    </source>
</evidence>
<dbReference type="InterPro" id="IPR002634">
    <property type="entry name" value="BolA"/>
</dbReference>
<reference evidence="3 4" key="1">
    <citation type="submission" date="2019-02" db="EMBL/GenBank/DDBJ databases">
        <authorList>
            <person name="Manzano-Marin A."/>
            <person name="Manzano-Marin A."/>
        </authorList>
    </citation>
    <scope>NUCLEOTIDE SEQUENCE [LARGE SCALE GENOMIC DNA]</scope>
    <source>
        <strain evidence="3 4">ErCicuneomaculata</strain>
    </source>
</reference>
<protein>
    <submittedName>
        <fullName evidence="3">Acid stress protein IbaG</fullName>
    </submittedName>
</protein>
<proteinExistence type="inferred from homology"/>
<evidence type="ECO:0000256" key="2">
    <source>
        <dbReference type="RuleBase" id="RU003860"/>
    </source>
</evidence>
<dbReference type="SUPFAM" id="SSF82657">
    <property type="entry name" value="BolA-like"/>
    <property type="match status" value="1"/>
</dbReference>
<name>A0A451D222_9GAMM</name>
<dbReference type="OrthoDB" id="9812890at2"/>
<dbReference type="Proteomes" id="UP000294412">
    <property type="component" value="Chromosome"/>
</dbReference>
<dbReference type="InterPro" id="IPR050961">
    <property type="entry name" value="BolA/IbaG_stress_morph_reg"/>
</dbReference>
<accession>A0A451D222</accession>
<evidence type="ECO:0000256" key="1">
    <source>
        <dbReference type="ARBA" id="ARBA00005578"/>
    </source>
</evidence>
<evidence type="ECO:0000313" key="3">
    <source>
        <dbReference type="EMBL" id="VFP79659.1"/>
    </source>
</evidence>
<sequence>MVNNNTIHSLLLKQLPLQEVYISGNSNHLHIIAISKTFLGISRVKQQQIIYSSLAPYITKNHIHAVSIKTYTPEEWKRNCE</sequence>
<dbReference type="InterPro" id="IPR036065">
    <property type="entry name" value="BolA-like_sf"/>
</dbReference>
<dbReference type="PANTHER" id="PTHR46229:SF4">
    <property type="entry name" value="ACID STRESS PROTEIN IBAG"/>
    <property type="match status" value="1"/>
</dbReference>
<dbReference type="Gene3D" id="3.30.300.90">
    <property type="entry name" value="BolA-like"/>
    <property type="match status" value="1"/>
</dbReference>
<dbReference type="PANTHER" id="PTHR46229">
    <property type="entry name" value="BOLA TRANSCRIPTION REGULATOR"/>
    <property type="match status" value="1"/>
</dbReference>
<comment type="similarity">
    <text evidence="1 2">Belongs to the BolA/IbaG family.</text>
</comment>
<dbReference type="Pfam" id="PF01722">
    <property type="entry name" value="BolA"/>
    <property type="match status" value="1"/>
</dbReference>
<organism evidence="3 4">
    <name type="scientific">Candidatus Erwinia haradaeae</name>
    <dbReference type="NCBI Taxonomy" id="1922217"/>
    <lineage>
        <taxon>Bacteria</taxon>
        <taxon>Pseudomonadati</taxon>
        <taxon>Pseudomonadota</taxon>
        <taxon>Gammaproteobacteria</taxon>
        <taxon>Enterobacterales</taxon>
        <taxon>Erwiniaceae</taxon>
        <taxon>Erwinia</taxon>
    </lineage>
</organism>
<dbReference type="EMBL" id="LR217703">
    <property type="protein sequence ID" value="VFP79659.1"/>
    <property type="molecule type" value="Genomic_DNA"/>
</dbReference>
<dbReference type="RefSeq" id="WP_157993439.1">
    <property type="nucleotide sequence ID" value="NZ_LR217703.1"/>
</dbReference>
<dbReference type="PIRSF" id="PIRSF003113">
    <property type="entry name" value="BolA"/>
    <property type="match status" value="1"/>
</dbReference>